<dbReference type="AlphaFoldDB" id="A0A4P9Z616"/>
<organism evidence="13 14">
    <name type="scientific">Syncephalis pseudoplumigaleata</name>
    <dbReference type="NCBI Taxonomy" id="1712513"/>
    <lineage>
        <taxon>Eukaryota</taxon>
        <taxon>Fungi</taxon>
        <taxon>Fungi incertae sedis</taxon>
        <taxon>Zoopagomycota</taxon>
        <taxon>Zoopagomycotina</taxon>
        <taxon>Zoopagomycetes</taxon>
        <taxon>Zoopagales</taxon>
        <taxon>Piptocephalidaceae</taxon>
        <taxon>Syncephalis</taxon>
    </lineage>
</organism>
<feature type="region of interest" description="Disordered" evidence="9">
    <location>
        <begin position="1"/>
        <end position="97"/>
    </location>
</feature>
<evidence type="ECO:0000256" key="3">
    <source>
        <dbReference type="ARBA" id="ARBA00022801"/>
    </source>
</evidence>
<dbReference type="GO" id="GO:0005829">
    <property type="term" value="C:cytosol"/>
    <property type="evidence" value="ECO:0007669"/>
    <property type="project" value="TreeGrafter"/>
</dbReference>
<accession>A0A4P9Z616</accession>
<sequence length="648" mass="71745">MTPTLLVPRAVLLGKRGGGRGGASDRGDREKRARSPVPALLPVSKRARTASRALSSNDTAAAATATESLDSTTDTEREAINDAAPPSSRHSEDDDDAAFDEPVKEFAYYQRPALPDEPVCVVCGRYGEYISDTTEHDVCSRSAAAAPSIMPIYRPVERFHAHLVAYQPHPSMAKYAADELEAFRLAKHIKARGRHIPPLLADFDHLTLPDQLRSNLRDAGYHAPTPVQMQVIPAALAARDVVAAAPTGSGKTLAFLLPCIVHAYALSGAFHGEGRPYVFVVAPTHDLCAQFEWAAQKLCRGLPDMRTALITGERPIPPQWHRLHRGVSLVFGTPGRLDRILETWPSTMARPRADIIVLDEVDRLVDSEVKESLMRQLLGKLTGPEMPMRGEMGHPHQLMLFSATRAWRTRRIFKPWLHDPVRVAIGDLDMVTPDVRQTFFWVESNAKKRRLFLLLNDPIRYPLPAIVFVESRVGAELLAKAIAKRCPGVRARHVHGETPGAEREAILHAGLTSSTEVIVATSGLWARGIDMPRVRLVINFDMPRHLDEYIHQVGRAGRAGEAGRAVTFINDESKSLFRDLLEMLRSLPSSKVDSLPVELRRYAAQRHPIESVLANPHARQIGIQVYTAIDRATDEEGAQIHRQSIIHT</sequence>
<dbReference type="PROSITE" id="PS51192">
    <property type="entry name" value="HELICASE_ATP_BIND_1"/>
    <property type="match status" value="1"/>
</dbReference>
<evidence type="ECO:0000256" key="7">
    <source>
        <dbReference type="ARBA" id="ARBA00047984"/>
    </source>
</evidence>
<dbReference type="Proteomes" id="UP000278143">
    <property type="component" value="Unassembled WGS sequence"/>
</dbReference>
<dbReference type="Pfam" id="PF00271">
    <property type="entry name" value="Helicase_C"/>
    <property type="match status" value="1"/>
</dbReference>
<feature type="domain" description="Helicase C-terminal" evidence="11">
    <location>
        <begin position="454"/>
        <end position="603"/>
    </location>
</feature>
<feature type="domain" description="DEAD-box RNA helicase Q" evidence="12">
    <location>
        <begin position="201"/>
        <end position="229"/>
    </location>
</feature>
<dbReference type="Gene3D" id="3.30.60.220">
    <property type="match status" value="1"/>
</dbReference>
<name>A0A4P9Z616_9FUNG</name>
<evidence type="ECO:0000256" key="1">
    <source>
        <dbReference type="ARBA" id="ARBA00012552"/>
    </source>
</evidence>
<evidence type="ECO:0000313" key="14">
    <source>
        <dbReference type="Proteomes" id="UP000278143"/>
    </source>
</evidence>
<keyword evidence="6" id="KW-0694">RNA-binding</keyword>
<dbReference type="PANTHER" id="PTHR47959:SF1">
    <property type="entry name" value="ATP-DEPENDENT RNA HELICASE DBPA"/>
    <property type="match status" value="1"/>
</dbReference>
<evidence type="ECO:0000256" key="5">
    <source>
        <dbReference type="ARBA" id="ARBA00022840"/>
    </source>
</evidence>
<evidence type="ECO:0000259" key="12">
    <source>
        <dbReference type="PROSITE" id="PS51195"/>
    </source>
</evidence>
<dbReference type="EC" id="3.6.4.13" evidence="1"/>
<evidence type="ECO:0000256" key="6">
    <source>
        <dbReference type="ARBA" id="ARBA00022884"/>
    </source>
</evidence>
<dbReference type="SMART" id="SM00487">
    <property type="entry name" value="DEXDc"/>
    <property type="match status" value="1"/>
</dbReference>
<dbReference type="InterPro" id="IPR014014">
    <property type="entry name" value="RNA_helicase_DEAD_Q_motif"/>
</dbReference>
<evidence type="ECO:0000256" key="4">
    <source>
        <dbReference type="ARBA" id="ARBA00022806"/>
    </source>
</evidence>
<keyword evidence="5" id="KW-0067">ATP-binding</keyword>
<dbReference type="GO" id="GO:0003724">
    <property type="term" value="F:RNA helicase activity"/>
    <property type="evidence" value="ECO:0007669"/>
    <property type="project" value="UniProtKB-EC"/>
</dbReference>
<dbReference type="InterPro" id="IPR014001">
    <property type="entry name" value="Helicase_ATP-bd"/>
</dbReference>
<reference evidence="14" key="1">
    <citation type="journal article" date="2018" name="Nat. Microbiol.">
        <title>Leveraging single-cell genomics to expand the fungal tree of life.</title>
        <authorList>
            <person name="Ahrendt S.R."/>
            <person name="Quandt C.A."/>
            <person name="Ciobanu D."/>
            <person name="Clum A."/>
            <person name="Salamov A."/>
            <person name="Andreopoulos B."/>
            <person name="Cheng J.F."/>
            <person name="Woyke T."/>
            <person name="Pelin A."/>
            <person name="Henrissat B."/>
            <person name="Reynolds N.K."/>
            <person name="Benny G.L."/>
            <person name="Smith M.E."/>
            <person name="James T.Y."/>
            <person name="Grigoriev I.V."/>
        </authorList>
    </citation>
    <scope>NUCLEOTIDE SEQUENCE [LARGE SCALE GENOMIC DNA]</scope>
    <source>
        <strain evidence="14">Benny S71-1</strain>
    </source>
</reference>
<dbReference type="EMBL" id="KZ989120">
    <property type="protein sequence ID" value="RKP28087.1"/>
    <property type="molecule type" value="Genomic_DNA"/>
</dbReference>
<dbReference type="CDD" id="cd18787">
    <property type="entry name" value="SF2_C_DEAD"/>
    <property type="match status" value="1"/>
</dbReference>
<evidence type="ECO:0000256" key="8">
    <source>
        <dbReference type="PROSITE-ProRule" id="PRU00552"/>
    </source>
</evidence>
<comment type="catalytic activity">
    <reaction evidence="7">
        <text>ATP + H2O = ADP + phosphate + H(+)</text>
        <dbReference type="Rhea" id="RHEA:13065"/>
        <dbReference type="ChEBI" id="CHEBI:15377"/>
        <dbReference type="ChEBI" id="CHEBI:15378"/>
        <dbReference type="ChEBI" id="CHEBI:30616"/>
        <dbReference type="ChEBI" id="CHEBI:43474"/>
        <dbReference type="ChEBI" id="CHEBI:456216"/>
        <dbReference type="EC" id="3.6.4.13"/>
    </reaction>
</comment>
<keyword evidence="3 13" id="KW-0378">Hydrolase</keyword>
<proteinExistence type="predicted"/>
<dbReference type="InterPro" id="IPR001650">
    <property type="entry name" value="Helicase_C-like"/>
</dbReference>
<keyword evidence="2" id="KW-0547">Nucleotide-binding</keyword>
<dbReference type="PROSITE" id="PS51194">
    <property type="entry name" value="HELICASE_CTER"/>
    <property type="match status" value="1"/>
</dbReference>
<dbReference type="PANTHER" id="PTHR47959">
    <property type="entry name" value="ATP-DEPENDENT RNA HELICASE RHLE-RELATED"/>
    <property type="match status" value="1"/>
</dbReference>
<feature type="compositionally biased region" description="Basic and acidic residues" evidence="9">
    <location>
        <begin position="23"/>
        <end position="33"/>
    </location>
</feature>
<evidence type="ECO:0000313" key="13">
    <source>
        <dbReference type="EMBL" id="RKP28087.1"/>
    </source>
</evidence>
<evidence type="ECO:0000256" key="9">
    <source>
        <dbReference type="SAM" id="MobiDB-lite"/>
    </source>
</evidence>
<dbReference type="Gene3D" id="3.40.50.300">
    <property type="entry name" value="P-loop containing nucleotide triphosphate hydrolases"/>
    <property type="match status" value="2"/>
</dbReference>
<dbReference type="SUPFAM" id="SSF52540">
    <property type="entry name" value="P-loop containing nucleoside triphosphate hydrolases"/>
    <property type="match status" value="1"/>
</dbReference>
<keyword evidence="4" id="KW-0347">Helicase</keyword>
<dbReference type="InterPro" id="IPR050079">
    <property type="entry name" value="DEAD_box_RNA_helicase"/>
</dbReference>
<dbReference type="InterPro" id="IPR027417">
    <property type="entry name" value="P-loop_NTPase"/>
</dbReference>
<gene>
    <name evidence="13" type="ORF">SYNPS1DRAFT_26321</name>
</gene>
<dbReference type="GO" id="GO:0016787">
    <property type="term" value="F:hydrolase activity"/>
    <property type="evidence" value="ECO:0007669"/>
    <property type="project" value="UniProtKB-KW"/>
</dbReference>
<keyword evidence="14" id="KW-1185">Reference proteome</keyword>
<dbReference type="OrthoDB" id="18170at2759"/>
<dbReference type="GO" id="GO:0003723">
    <property type="term" value="F:RNA binding"/>
    <property type="evidence" value="ECO:0007669"/>
    <property type="project" value="UniProtKB-KW"/>
</dbReference>
<feature type="compositionally biased region" description="Low complexity" evidence="9">
    <location>
        <begin position="53"/>
        <end position="72"/>
    </location>
</feature>
<dbReference type="InterPro" id="IPR011545">
    <property type="entry name" value="DEAD/DEAH_box_helicase_dom"/>
</dbReference>
<dbReference type="PROSITE" id="PS51195">
    <property type="entry name" value="Q_MOTIF"/>
    <property type="match status" value="1"/>
</dbReference>
<feature type="domain" description="Helicase ATP-binding" evidence="10">
    <location>
        <begin position="232"/>
        <end position="423"/>
    </location>
</feature>
<dbReference type="Pfam" id="PF00270">
    <property type="entry name" value="DEAD"/>
    <property type="match status" value="1"/>
</dbReference>
<dbReference type="SMART" id="SM00490">
    <property type="entry name" value="HELICc"/>
    <property type="match status" value="1"/>
</dbReference>
<evidence type="ECO:0000259" key="11">
    <source>
        <dbReference type="PROSITE" id="PS51194"/>
    </source>
</evidence>
<feature type="short sequence motif" description="Q motif" evidence="8">
    <location>
        <begin position="201"/>
        <end position="229"/>
    </location>
</feature>
<dbReference type="GO" id="GO:0005524">
    <property type="term" value="F:ATP binding"/>
    <property type="evidence" value="ECO:0007669"/>
    <property type="project" value="UniProtKB-KW"/>
</dbReference>
<protein>
    <recommendedName>
        <fullName evidence="1">RNA helicase</fullName>
        <ecNumber evidence="1">3.6.4.13</ecNumber>
    </recommendedName>
</protein>
<evidence type="ECO:0000259" key="10">
    <source>
        <dbReference type="PROSITE" id="PS51192"/>
    </source>
</evidence>
<evidence type="ECO:0000256" key="2">
    <source>
        <dbReference type="ARBA" id="ARBA00022741"/>
    </source>
</evidence>